<reference evidence="2 3" key="1">
    <citation type="submission" date="2021-01" db="EMBL/GenBank/DDBJ databases">
        <title>Genome seq and assembly of Nocardiodes sp. G10.</title>
        <authorList>
            <person name="Chhetri G."/>
        </authorList>
    </citation>
    <scope>NUCLEOTIDE SEQUENCE [LARGE SCALE GENOMIC DNA]</scope>
    <source>
        <strain evidence="2 3">G10</strain>
    </source>
</reference>
<feature type="transmembrane region" description="Helical" evidence="1">
    <location>
        <begin position="380"/>
        <end position="408"/>
    </location>
</feature>
<dbReference type="EMBL" id="JAERSG010000003">
    <property type="protein sequence ID" value="MBL0748194.1"/>
    <property type="molecule type" value="Genomic_DNA"/>
</dbReference>
<feature type="transmembrane region" description="Helical" evidence="1">
    <location>
        <begin position="147"/>
        <end position="162"/>
    </location>
</feature>
<evidence type="ECO:0008006" key="4">
    <source>
        <dbReference type="Google" id="ProtNLM"/>
    </source>
</evidence>
<accession>A0ABS1L926</accession>
<keyword evidence="1" id="KW-0472">Membrane</keyword>
<gene>
    <name evidence="2" type="ORF">JI751_11275</name>
</gene>
<dbReference type="RefSeq" id="WP_201936284.1">
    <property type="nucleotide sequence ID" value="NZ_JAERSG010000003.1"/>
</dbReference>
<feature type="transmembrane region" description="Helical" evidence="1">
    <location>
        <begin position="12"/>
        <end position="30"/>
    </location>
</feature>
<feature type="transmembrane region" description="Helical" evidence="1">
    <location>
        <begin position="122"/>
        <end position="141"/>
    </location>
</feature>
<feature type="transmembrane region" description="Helical" evidence="1">
    <location>
        <begin position="194"/>
        <end position="210"/>
    </location>
</feature>
<feature type="transmembrane region" description="Helical" evidence="1">
    <location>
        <begin position="290"/>
        <end position="308"/>
    </location>
</feature>
<sequence length="597" mass="65457">MSADVVRTGSPWRGPAGLSALAVLVVTAFWRGVLLNGSFFNQDDYYLTTRALDVDPWSWSYLMEPVAGHVMPLQHATYWLVAHHLPFDWPTISLMILGVQLASGVVAWHLLSRLLPGRWARVPLLALLMWAPLTLATTLWWSASMGLWPHVLMALVATLFLVRQRLSIGSGWVNLGTCLLATAVGLAWHERSVLIAPLLATVAVAMSDARGWRRLTETVRRLWPLWLAYLVGMSAYLWLHVQITTVDAGTAPAREYLALSGTYIFENALPGMVGGPWFAELKGGAVIPPIWVSVVSGLLVLLVVAVLLRRGRADARWALVVVVVYVLIDLALVLAGRAGFGRILGYDPRYSADLVLPAVVAVALALRASPPRERRLPQRWHLPAGFLSATVATALVLVACVVGTMTLVPHFQNDDDRDYWANVREGLARDPSQVLLDEYVPTDILLPLLEDEAQASSVFAPLPETPVFDEPSPRLRTITESGELEAVTVLLPTSMRPGPDEGCGYAVSSAPRTVRMRRALDGRFVMRVSYFTDVVTEMEVEAGTYSTRFRTGVGPNDVWIVVPEQDEVRGIRFSRDDPTSRSTVCIAGLVAGIPEAS</sequence>
<feature type="transmembrane region" description="Helical" evidence="1">
    <location>
        <begin position="89"/>
        <end position="110"/>
    </location>
</feature>
<name>A0ABS1L926_9ACTN</name>
<protein>
    <recommendedName>
        <fullName evidence="4">DUF2079 domain-containing protein</fullName>
    </recommendedName>
</protein>
<evidence type="ECO:0000313" key="3">
    <source>
        <dbReference type="Proteomes" id="UP000636918"/>
    </source>
</evidence>
<feature type="transmembrane region" description="Helical" evidence="1">
    <location>
        <begin position="222"/>
        <end position="239"/>
    </location>
</feature>
<keyword evidence="3" id="KW-1185">Reference proteome</keyword>
<proteinExistence type="predicted"/>
<keyword evidence="1" id="KW-0812">Transmembrane</keyword>
<comment type="caution">
    <text evidence="2">The sequence shown here is derived from an EMBL/GenBank/DDBJ whole genome shotgun (WGS) entry which is preliminary data.</text>
</comment>
<feature type="transmembrane region" description="Helical" evidence="1">
    <location>
        <begin position="350"/>
        <end position="368"/>
    </location>
</feature>
<feature type="transmembrane region" description="Helical" evidence="1">
    <location>
        <begin position="317"/>
        <end position="338"/>
    </location>
</feature>
<evidence type="ECO:0000313" key="2">
    <source>
        <dbReference type="EMBL" id="MBL0748194.1"/>
    </source>
</evidence>
<evidence type="ECO:0000256" key="1">
    <source>
        <dbReference type="SAM" id="Phobius"/>
    </source>
</evidence>
<organism evidence="2 3">
    <name type="scientific">Nocardioides baculatus</name>
    <dbReference type="NCBI Taxonomy" id="2801337"/>
    <lineage>
        <taxon>Bacteria</taxon>
        <taxon>Bacillati</taxon>
        <taxon>Actinomycetota</taxon>
        <taxon>Actinomycetes</taxon>
        <taxon>Propionibacteriales</taxon>
        <taxon>Nocardioidaceae</taxon>
        <taxon>Nocardioides</taxon>
    </lineage>
</organism>
<feature type="transmembrane region" description="Helical" evidence="1">
    <location>
        <begin position="169"/>
        <end position="188"/>
    </location>
</feature>
<keyword evidence="1" id="KW-1133">Transmembrane helix</keyword>
<dbReference type="Proteomes" id="UP000636918">
    <property type="component" value="Unassembled WGS sequence"/>
</dbReference>